<evidence type="ECO:0000256" key="1">
    <source>
        <dbReference type="SAM" id="MobiDB-lite"/>
    </source>
</evidence>
<proteinExistence type="predicted"/>
<reference evidence="2" key="1">
    <citation type="submission" date="2018-06" db="EMBL/GenBank/DDBJ databases">
        <authorList>
            <person name="Zhirakovskaya E."/>
        </authorList>
    </citation>
    <scope>NUCLEOTIDE SEQUENCE</scope>
</reference>
<sequence>MRKLTHMVISLPLLVAPLALVGVAPVKAQQVQNVGPTGAVKLLAQSTTADAKCRYLTRSENAELSDYLTKAEVGAAGMTTAGDAQQARRDGKKLGKTMACGQTGEGLVRATLDAARRAMAAARAQQKSKKVVTRQQPQRRIVVRRQSDRQLATIGNITSLTRYRRVTEAYYLERRCQTLPRSQAVRFWKKVVASHNAVLKKYTPSQVKKAKNGAEMAANNRGPCSSRTARIVQSGLRS</sequence>
<organism evidence="2">
    <name type="scientific">hydrothermal vent metagenome</name>
    <dbReference type="NCBI Taxonomy" id="652676"/>
    <lineage>
        <taxon>unclassified sequences</taxon>
        <taxon>metagenomes</taxon>
        <taxon>ecological metagenomes</taxon>
    </lineage>
</organism>
<gene>
    <name evidence="2" type="ORF">MNBD_ALPHA08-1523</name>
</gene>
<dbReference type="AlphaFoldDB" id="A0A3B0RF39"/>
<feature type="region of interest" description="Disordered" evidence="1">
    <location>
        <begin position="213"/>
        <end position="238"/>
    </location>
</feature>
<accession>A0A3B0RF39</accession>
<evidence type="ECO:0000313" key="2">
    <source>
        <dbReference type="EMBL" id="VAV90347.1"/>
    </source>
</evidence>
<name>A0A3B0RF39_9ZZZZ</name>
<dbReference type="EMBL" id="UOEC01000076">
    <property type="protein sequence ID" value="VAV90347.1"/>
    <property type="molecule type" value="Genomic_DNA"/>
</dbReference>
<protein>
    <submittedName>
        <fullName evidence="2">Uncharacterized protein</fullName>
    </submittedName>
</protein>